<feature type="non-terminal residue" evidence="1">
    <location>
        <position position="1"/>
    </location>
</feature>
<dbReference type="AlphaFoldDB" id="A0A699Q5K4"/>
<reference evidence="1" key="1">
    <citation type="journal article" date="2019" name="Sci. Rep.">
        <title>Draft genome of Tanacetum cinerariifolium, the natural source of mosquito coil.</title>
        <authorList>
            <person name="Yamashiro T."/>
            <person name="Shiraishi A."/>
            <person name="Satake H."/>
            <person name="Nakayama K."/>
        </authorList>
    </citation>
    <scope>NUCLEOTIDE SEQUENCE</scope>
</reference>
<evidence type="ECO:0000313" key="1">
    <source>
        <dbReference type="EMBL" id="GFC56711.1"/>
    </source>
</evidence>
<organism evidence="1">
    <name type="scientific">Tanacetum cinerariifolium</name>
    <name type="common">Dalmatian daisy</name>
    <name type="synonym">Chrysanthemum cinerariifolium</name>
    <dbReference type="NCBI Taxonomy" id="118510"/>
    <lineage>
        <taxon>Eukaryota</taxon>
        <taxon>Viridiplantae</taxon>
        <taxon>Streptophyta</taxon>
        <taxon>Embryophyta</taxon>
        <taxon>Tracheophyta</taxon>
        <taxon>Spermatophyta</taxon>
        <taxon>Magnoliopsida</taxon>
        <taxon>eudicotyledons</taxon>
        <taxon>Gunneridae</taxon>
        <taxon>Pentapetalae</taxon>
        <taxon>asterids</taxon>
        <taxon>campanulids</taxon>
        <taxon>Asterales</taxon>
        <taxon>Asteraceae</taxon>
        <taxon>Asteroideae</taxon>
        <taxon>Anthemideae</taxon>
        <taxon>Anthemidinae</taxon>
        <taxon>Tanacetum</taxon>
    </lineage>
</organism>
<comment type="caution">
    <text evidence="1">The sequence shown here is derived from an EMBL/GenBank/DDBJ whole genome shotgun (WGS) entry which is preliminary data.</text>
</comment>
<dbReference type="EMBL" id="BKCJ010970624">
    <property type="protein sequence ID" value="GFC56711.1"/>
    <property type="molecule type" value="Genomic_DNA"/>
</dbReference>
<proteinExistence type="predicted"/>
<name>A0A699Q5K4_TANCI</name>
<accession>A0A699Q5K4</accession>
<protein>
    <submittedName>
        <fullName evidence="1">Uncharacterized protein</fullName>
    </submittedName>
</protein>
<gene>
    <name evidence="1" type="ORF">Tci_828681</name>
</gene>
<sequence>ENSEDIFGFGSSLEDFICVAFVPVRNIFGISGLLHHVVTTIADRIRERQWYFTVSAKSFKVLFKIVAYDKNFSSIWSYMLMMLPRVRNHHGGKRVLWGSQVNFQGKVVYTTLLSMVCEVICIREENCC</sequence>